<reference evidence="11 12" key="1">
    <citation type="submission" date="2016-07" db="EMBL/GenBank/DDBJ databases">
        <title>Pervasive Adenine N6-methylation of Active Genes in Fungi.</title>
        <authorList>
            <consortium name="DOE Joint Genome Institute"/>
            <person name="Mondo S.J."/>
            <person name="Dannebaum R.O."/>
            <person name="Kuo R.C."/>
            <person name="Labutti K."/>
            <person name="Haridas S."/>
            <person name="Kuo A."/>
            <person name="Salamov A."/>
            <person name="Ahrendt S.R."/>
            <person name="Lipzen A."/>
            <person name="Sullivan W."/>
            <person name="Andreopoulos W.B."/>
            <person name="Clum A."/>
            <person name="Lindquist E."/>
            <person name="Daum C."/>
            <person name="Ramamoorthy G.K."/>
            <person name="Gryganskyi A."/>
            <person name="Culley D."/>
            <person name="Magnuson J.K."/>
            <person name="James T.Y."/>
            <person name="O'Malley M.A."/>
            <person name="Stajich J.E."/>
            <person name="Spatafora J.W."/>
            <person name="Visel A."/>
            <person name="Grigoriev I.V."/>
        </authorList>
    </citation>
    <scope>NUCLEOTIDE SEQUENCE [LARGE SCALE GENOMIC DNA]</scope>
    <source>
        <strain evidence="11 12">JEL800</strain>
    </source>
</reference>
<evidence type="ECO:0000256" key="7">
    <source>
        <dbReference type="ARBA" id="ARBA00023136"/>
    </source>
</evidence>
<dbReference type="FunFam" id="3.80.10.10:FF:000453">
    <property type="entry name" value="Leucine-rich receptor-like protein kinase family protein"/>
    <property type="match status" value="1"/>
</dbReference>
<proteinExistence type="predicted"/>
<evidence type="ECO:0000256" key="4">
    <source>
        <dbReference type="ARBA" id="ARBA00022729"/>
    </source>
</evidence>
<evidence type="ECO:0000256" key="2">
    <source>
        <dbReference type="ARBA" id="ARBA00022614"/>
    </source>
</evidence>
<dbReference type="PANTHER" id="PTHR48009">
    <property type="entry name" value="LEUCINE-RICH REPEAT (LRR) FAMILY PROTEIN"/>
    <property type="match status" value="1"/>
</dbReference>
<gene>
    <name evidence="11" type="ORF">BCR33DRAFT_720531</name>
</gene>
<organism evidence="11 12">
    <name type="scientific">Rhizoclosmatium globosum</name>
    <dbReference type="NCBI Taxonomy" id="329046"/>
    <lineage>
        <taxon>Eukaryota</taxon>
        <taxon>Fungi</taxon>
        <taxon>Fungi incertae sedis</taxon>
        <taxon>Chytridiomycota</taxon>
        <taxon>Chytridiomycota incertae sedis</taxon>
        <taxon>Chytridiomycetes</taxon>
        <taxon>Chytridiales</taxon>
        <taxon>Chytriomycetaceae</taxon>
        <taxon>Rhizoclosmatium</taxon>
    </lineage>
</organism>
<dbReference type="GO" id="GO:0006952">
    <property type="term" value="P:defense response"/>
    <property type="evidence" value="ECO:0007669"/>
    <property type="project" value="UniProtKB-ARBA"/>
</dbReference>
<evidence type="ECO:0000256" key="5">
    <source>
        <dbReference type="ARBA" id="ARBA00022737"/>
    </source>
</evidence>
<dbReference type="Proteomes" id="UP000193642">
    <property type="component" value="Unassembled WGS sequence"/>
</dbReference>
<evidence type="ECO:0000313" key="11">
    <source>
        <dbReference type="EMBL" id="ORY38880.1"/>
    </source>
</evidence>
<feature type="transmembrane region" description="Helical" evidence="9">
    <location>
        <begin position="330"/>
        <end position="346"/>
    </location>
</feature>
<keyword evidence="8" id="KW-0325">Glycoprotein</keyword>
<dbReference type="GO" id="GO:0051707">
    <property type="term" value="P:response to other organism"/>
    <property type="evidence" value="ECO:0007669"/>
    <property type="project" value="UniProtKB-ARBA"/>
</dbReference>
<keyword evidence="4" id="KW-0732">Signal</keyword>
<feature type="transmembrane region" description="Helical" evidence="9">
    <location>
        <begin position="358"/>
        <end position="377"/>
    </location>
</feature>
<accession>A0A1Y2BVT8</accession>
<evidence type="ECO:0000259" key="10">
    <source>
        <dbReference type="Pfam" id="PF23598"/>
    </source>
</evidence>
<name>A0A1Y2BVT8_9FUNG</name>
<evidence type="ECO:0000256" key="9">
    <source>
        <dbReference type="SAM" id="Phobius"/>
    </source>
</evidence>
<dbReference type="GO" id="GO:0009791">
    <property type="term" value="P:post-embryonic development"/>
    <property type="evidence" value="ECO:0007669"/>
    <property type="project" value="UniProtKB-ARBA"/>
</dbReference>
<feature type="transmembrane region" description="Helical" evidence="9">
    <location>
        <begin position="481"/>
        <end position="500"/>
    </location>
</feature>
<dbReference type="InterPro" id="IPR055414">
    <property type="entry name" value="LRR_R13L4/SHOC2-like"/>
</dbReference>
<comment type="subcellular location">
    <subcellularLocation>
        <location evidence="1">Membrane</location>
        <topology evidence="1">Single-pass membrane protein</topology>
    </subcellularLocation>
</comment>
<dbReference type="Pfam" id="PF23598">
    <property type="entry name" value="LRR_14"/>
    <property type="match status" value="1"/>
</dbReference>
<keyword evidence="2" id="KW-0433">Leucine-rich repeat</keyword>
<evidence type="ECO:0000313" key="12">
    <source>
        <dbReference type="Proteomes" id="UP000193642"/>
    </source>
</evidence>
<dbReference type="AlphaFoldDB" id="A0A1Y2BVT8"/>
<keyword evidence="7 9" id="KW-0472">Membrane</keyword>
<keyword evidence="3 9" id="KW-0812">Transmembrane</keyword>
<dbReference type="Gene3D" id="3.80.10.10">
    <property type="entry name" value="Ribonuclease Inhibitor"/>
    <property type="match status" value="2"/>
</dbReference>
<keyword evidence="12" id="KW-1185">Reference proteome</keyword>
<comment type="caution">
    <text evidence="11">The sequence shown here is derived from an EMBL/GenBank/DDBJ whole genome shotgun (WGS) entry which is preliminary data.</text>
</comment>
<dbReference type="SUPFAM" id="SSF52058">
    <property type="entry name" value="L domain-like"/>
    <property type="match status" value="1"/>
</dbReference>
<evidence type="ECO:0000256" key="6">
    <source>
        <dbReference type="ARBA" id="ARBA00022989"/>
    </source>
</evidence>
<dbReference type="EMBL" id="MCGO01000042">
    <property type="protein sequence ID" value="ORY38880.1"/>
    <property type="molecule type" value="Genomic_DNA"/>
</dbReference>
<feature type="transmembrane region" description="Helical" evidence="9">
    <location>
        <begin position="397"/>
        <end position="422"/>
    </location>
</feature>
<evidence type="ECO:0000256" key="8">
    <source>
        <dbReference type="ARBA" id="ARBA00023180"/>
    </source>
</evidence>
<feature type="transmembrane region" description="Helical" evidence="9">
    <location>
        <begin position="434"/>
        <end position="460"/>
    </location>
</feature>
<dbReference type="PANTHER" id="PTHR48009:SF4">
    <property type="entry name" value="LEUCINE-RICH REPEAT (LRR) FAMILY PROTEIN"/>
    <property type="match status" value="1"/>
</dbReference>
<feature type="transmembrane region" description="Helical" evidence="9">
    <location>
        <begin position="292"/>
        <end position="310"/>
    </location>
</feature>
<dbReference type="OrthoDB" id="2100544at2759"/>
<evidence type="ECO:0000256" key="1">
    <source>
        <dbReference type="ARBA" id="ARBA00004167"/>
    </source>
</evidence>
<sequence length="610" mass="66666">MTDCDLLHGLYHWIPSGDECCRTSNAVDCSNGNVSELRLIGPDYSRPFPMEITQLTWLKGLTLIATNITGSIPSEISQLQQLTLLQISLPPGSISGPIPTELGLLLNLKRLVITGLGAPNARLSINGTIPSQLAQLKNLEYLAISSTSVTGAIPTELGRLSQLSLLSLEWNYLSGTLPSEIGNLRKLAGLEINHNQLRGSLPTSLGNLTLIQNIDVGNNFFSGAIPTELGKLSQLLTIRFSDNNLSGYVPAELYSINGILSIMWENNPLLSSNSFLIFDAAEIEAHEKLTKALVGITALFLIIVATYVPLESYKKGVGINSKKMTNAFNLTLFLMGLTLFIMALVHKFTEYGITEDDFGYGTLLLVICNATFQLSYIKYSYARSQNIIETVASQVSWIARGFDMLAPIIYVQVIPAALLLAPSMRYDSLYALNFILPTVAMGCTALFDFLLIGAFSVFIHKKTRIGSDETLDPRFLIVSRYGIAANMMYLVAIIIEWVVVGGDKSVGTLAIPLFWFRHKAIMQTIFMLGASIILLIMKIALYLNQKREDKRARTNLKRAKQIVEGKTSEATSSARESSVIHVLNLGSSRKIGATSKLGTEPSLATSGTLL</sequence>
<dbReference type="GO" id="GO:0016020">
    <property type="term" value="C:membrane"/>
    <property type="evidence" value="ECO:0007669"/>
    <property type="project" value="UniProtKB-SubCell"/>
</dbReference>
<dbReference type="InterPro" id="IPR032675">
    <property type="entry name" value="LRR_dom_sf"/>
</dbReference>
<dbReference type="STRING" id="329046.A0A1Y2BVT8"/>
<keyword evidence="5" id="KW-0677">Repeat</keyword>
<feature type="transmembrane region" description="Helical" evidence="9">
    <location>
        <begin position="520"/>
        <end position="543"/>
    </location>
</feature>
<feature type="domain" description="Disease resistance R13L4/SHOC-2-like LRR" evidence="10">
    <location>
        <begin position="132"/>
        <end position="239"/>
    </location>
</feature>
<protein>
    <submittedName>
        <fullName evidence="11">L domain-like protein</fullName>
    </submittedName>
</protein>
<evidence type="ECO:0000256" key="3">
    <source>
        <dbReference type="ARBA" id="ARBA00022692"/>
    </source>
</evidence>
<keyword evidence="6 9" id="KW-1133">Transmembrane helix</keyword>
<dbReference type="InterPro" id="IPR053213">
    <property type="entry name" value="RLP29"/>
</dbReference>